<evidence type="ECO:0000256" key="1">
    <source>
        <dbReference type="SAM" id="SignalP"/>
    </source>
</evidence>
<dbReference type="AlphaFoldDB" id="A0A9N8EJ12"/>
<dbReference type="InterPro" id="IPR022742">
    <property type="entry name" value="Hydrolase_4"/>
</dbReference>
<evidence type="ECO:0000313" key="4">
    <source>
        <dbReference type="Proteomes" id="UP001153069"/>
    </source>
</evidence>
<comment type="caution">
    <text evidence="3">The sequence shown here is derived from an EMBL/GenBank/DDBJ whole genome shotgun (WGS) entry which is preliminary data.</text>
</comment>
<evidence type="ECO:0000313" key="3">
    <source>
        <dbReference type="EMBL" id="CAB9521643.1"/>
    </source>
</evidence>
<dbReference type="OrthoDB" id="10249433at2759"/>
<dbReference type="Gene3D" id="3.40.50.1820">
    <property type="entry name" value="alpha/beta hydrolase"/>
    <property type="match status" value="1"/>
</dbReference>
<dbReference type="SUPFAM" id="SSF53474">
    <property type="entry name" value="alpha/beta-Hydrolases"/>
    <property type="match status" value="1"/>
</dbReference>
<dbReference type="InterPro" id="IPR051044">
    <property type="entry name" value="MAG_DAG_Lipase"/>
</dbReference>
<reference evidence="3" key="1">
    <citation type="submission" date="2020-06" db="EMBL/GenBank/DDBJ databases">
        <authorList>
            <consortium name="Plant Systems Biology data submission"/>
        </authorList>
    </citation>
    <scope>NUCLEOTIDE SEQUENCE</scope>
    <source>
        <strain evidence="3">D6</strain>
    </source>
</reference>
<keyword evidence="1" id="KW-0732">Signal</keyword>
<proteinExistence type="predicted"/>
<dbReference type="Pfam" id="PF12146">
    <property type="entry name" value="Hydrolase_4"/>
    <property type="match status" value="1"/>
</dbReference>
<protein>
    <recommendedName>
        <fullName evidence="2">Serine aminopeptidase S33 domain-containing protein</fullName>
    </recommendedName>
</protein>
<keyword evidence="4" id="KW-1185">Reference proteome</keyword>
<organism evidence="3 4">
    <name type="scientific">Seminavis robusta</name>
    <dbReference type="NCBI Taxonomy" id="568900"/>
    <lineage>
        <taxon>Eukaryota</taxon>
        <taxon>Sar</taxon>
        <taxon>Stramenopiles</taxon>
        <taxon>Ochrophyta</taxon>
        <taxon>Bacillariophyta</taxon>
        <taxon>Bacillariophyceae</taxon>
        <taxon>Bacillariophycidae</taxon>
        <taxon>Naviculales</taxon>
        <taxon>Naviculaceae</taxon>
        <taxon>Seminavis</taxon>
    </lineage>
</organism>
<feature type="chain" id="PRO_5040232989" description="Serine aminopeptidase S33 domain-containing protein" evidence="1">
    <location>
        <begin position="19"/>
        <end position="369"/>
    </location>
</feature>
<dbReference type="InterPro" id="IPR029058">
    <property type="entry name" value="AB_hydrolase_fold"/>
</dbReference>
<evidence type="ECO:0000259" key="2">
    <source>
        <dbReference type="Pfam" id="PF12146"/>
    </source>
</evidence>
<dbReference type="EMBL" id="CAICTM010001216">
    <property type="protein sequence ID" value="CAB9521643.1"/>
    <property type="molecule type" value="Genomic_DNA"/>
</dbReference>
<gene>
    <name evidence="3" type="ORF">SEMRO_1218_G253330.2</name>
</gene>
<feature type="signal peptide" evidence="1">
    <location>
        <begin position="1"/>
        <end position="18"/>
    </location>
</feature>
<dbReference type="PANTHER" id="PTHR11614">
    <property type="entry name" value="PHOSPHOLIPASE-RELATED"/>
    <property type="match status" value="1"/>
</dbReference>
<accession>A0A9N8EJ12</accession>
<dbReference type="Proteomes" id="UP001153069">
    <property type="component" value="Unassembled WGS sequence"/>
</dbReference>
<name>A0A9N8EJ12_9STRA</name>
<sequence length="369" mass="41660">MAQFLDALIVCVLTLLGGEEVQIPSLKQDPPAEVDAHRQRMQNTVYPWYDLSETGTFSGVGDVTINYRIFPSAAPSNMALFFLHGASEVMDKYAEFLYDIRQLQPGYDIYFMEHRGMGSSGRLISESKYLYVDDFDNYVRDAKTFYDTVISANNAYFKVFIWAHSLGAAVATSYAQKYRNDIQGLVISSPMMEILTKFPLSLDEDVAYTTTCASTLIGQGEQLALGQELPDTLVDPTSKESWERETVTTSWKRWTVFQELLVNNQDWLAGGGGSTWGSTNGFAKEAYSATFSIRKRKNARRITAPILMFQAGKDFIVGAEGQNTLKKNARNARSFTVVEFEDGYHELYLEKDRIRDQVLNLTSNFLDTF</sequence>
<feature type="domain" description="Serine aminopeptidase S33" evidence="2">
    <location>
        <begin position="78"/>
        <end position="352"/>
    </location>
</feature>